<gene>
    <name evidence="1" type="ORF">CAL65_08670</name>
</gene>
<protein>
    <submittedName>
        <fullName evidence="1">Uncharacterized protein</fullName>
    </submittedName>
</protein>
<reference evidence="2" key="1">
    <citation type="submission" date="2017-05" db="EMBL/GenBank/DDBJ databases">
        <authorList>
            <person name="Sharma S."/>
            <person name="Sidhu C."/>
            <person name="Pinnaka A.K."/>
        </authorList>
    </citation>
    <scope>NUCLEOTIDE SEQUENCE [LARGE SCALE GENOMIC DNA]</scope>
    <source>
        <strain evidence="2">AK93</strain>
    </source>
</reference>
<sequence>MIALLKQLTSGAFKDGAIARILLNEFWSNGVAPTYREYAAAWLRAKEAHTRPNPEWAFLSDKADLKDTKDWKQLRTKKRST</sequence>
<dbReference type="Proteomes" id="UP000256763">
    <property type="component" value="Unassembled WGS sequence"/>
</dbReference>
<keyword evidence="2" id="KW-1185">Reference proteome</keyword>
<organism evidence="1 2">
    <name type="scientific">Alkalilimnicola ehrlichii</name>
    <dbReference type="NCBI Taxonomy" id="351052"/>
    <lineage>
        <taxon>Bacteria</taxon>
        <taxon>Pseudomonadati</taxon>
        <taxon>Pseudomonadota</taxon>
        <taxon>Gammaproteobacteria</taxon>
        <taxon>Chromatiales</taxon>
        <taxon>Ectothiorhodospiraceae</taxon>
        <taxon>Alkalilimnicola</taxon>
    </lineage>
</organism>
<dbReference type="AlphaFoldDB" id="A0A3E0WZP5"/>
<proteinExistence type="predicted"/>
<evidence type="ECO:0000313" key="1">
    <source>
        <dbReference type="EMBL" id="RFA37367.1"/>
    </source>
</evidence>
<name>A0A3E0WZP5_9GAMM</name>
<evidence type="ECO:0000313" key="2">
    <source>
        <dbReference type="Proteomes" id="UP000256763"/>
    </source>
</evidence>
<accession>A0A3E0WZP5</accession>
<dbReference type="EMBL" id="NFZW01000007">
    <property type="protein sequence ID" value="RFA37367.1"/>
    <property type="molecule type" value="Genomic_DNA"/>
</dbReference>
<comment type="caution">
    <text evidence="1">The sequence shown here is derived from an EMBL/GenBank/DDBJ whole genome shotgun (WGS) entry which is preliminary data.</text>
</comment>